<dbReference type="NCBIfam" id="TIGR00254">
    <property type="entry name" value="GGDEF"/>
    <property type="match status" value="1"/>
</dbReference>
<feature type="transmembrane region" description="Helical" evidence="2">
    <location>
        <begin position="104"/>
        <end position="123"/>
    </location>
</feature>
<evidence type="ECO:0000259" key="3">
    <source>
        <dbReference type="PROSITE" id="PS50887"/>
    </source>
</evidence>
<keyword evidence="2" id="KW-0472">Membrane</keyword>
<keyword evidence="2" id="KW-0812">Transmembrane</keyword>
<proteinExistence type="predicted"/>
<feature type="transmembrane region" description="Helical" evidence="2">
    <location>
        <begin position="79"/>
        <end position="98"/>
    </location>
</feature>
<dbReference type="RefSeq" id="WP_227181608.1">
    <property type="nucleotide sequence ID" value="NZ_JAJBZT010000009.1"/>
</dbReference>
<evidence type="ECO:0000256" key="2">
    <source>
        <dbReference type="SAM" id="Phobius"/>
    </source>
</evidence>
<dbReference type="PROSITE" id="PS50887">
    <property type="entry name" value="GGDEF"/>
    <property type="match status" value="1"/>
</dbReference>
<protein>
    <submittedName>
        <fullName evidence="4">GGDEF domain-containing protein</fullName>
    </submittedName>
</protein>
<dbReference type="Pfam" id="PF00990">
    <property type="entry name" value="GGDEF"/>
    <property type="match status" value="1"/>
</dbReference>
<dbReference type="EMBL" id="JAJBZT010000009">
    <property type="protein sequence ID" value="MCB6184790.1"/>
    <property type="molecule type" value="Genomic_DNA"/>
</dbReference>
<dbReference type="SUPFAM" id="SSF55073">
    <property type="entry name" value="Nucleotide cyclase"/>
    <property type="match status" value="1"/>
</dbReference>
<dbReference type="SMART" id="SM00267">
    <property type="entry name" value="GGDEF"/>
    <property type="match status" value="1"/>
</dbReference>
<feature type="transmembrane region" description="Helical" evidence="2">
    <location>
        <begin position="54"/>
        <end position="72"/>
    </location>
</feature>
<reference evidence="4" key="1">
    <citation type="submission" date="2021-10" db="EMBL/GenBank/DDBJ databases">
        <title>The complete genome sequence of Leeia sp. TBRC 13508.</title>
        <authorList>
            <person name="Charoenyingcharoen P."/>
            <person name="Yukphan P."/>
        </authorList>
    </citation>
    <scope>NUCLEOTIDE SEQUENCE</scope>
    <source>
        <strain evidence="4">TBRC 13508</strain>
    </source>
</reference>
<dbReference type="InterPro" id="IPR043128">
    <property type="entry name" value="Rev_trsase/Diguanyl_cyclase"/>
</dbReference>
<feature type="transmembrane region" description="Helical" evidence="2">
    <location>
        <begin position="135"/>
        <end position="157"/>
    </location>
</feature>
<keyword evidence="2" id="KW-1133">Transmembrane helix</keyword>
<accession>A0ABS8D9A8</accession>
<organism evidence="4 5">
    <name type="scientific">Leeia speluncae</name>
    <dbReference type="NCBI Taxonomy" id="2884804"/>
    <lineage>
        <taxon>Bacteria</taxon>
        <taxon>Pseudomonadati</taxon>
        <taxon>Pseudomonadota</taxon>
        <taxon>Betaproteobacteria</taxon>
        <taxon>Neisseriales</taxon>
        <taxon>Leeiaceae</taxon>
        <taxon>Leeia</taxon>
    </lineage>
</organism>
<keyword evidence="5" id="KW-1185">Reference proteome</keyword>
<evidence type="ECO:0000256" key="1">
    <source>
        <dbReference type="SAM" id="Coils"/>
    </source>
</evidence>
<keyword evidence="1" id="KW-0175">Coiled coil</keyword>
<dbReference type="PANTHER" id="PTHR44757">
    <property type="entry name" value="DIGUANYLATE CYCLASE DGCP"/>
    <property type="match status" value="1"/>
</dbReference>
<feature type="transmembrane region" description="Helical" evidence="2">
    <location>
        <begin position="224"/>
        <end position="244"/>
    </location>
</feature>
<dbReference type="InterPro" id="IPR052155">
    <property type="entry name" value="Biofilm_reg_signaling"/>
</dbReference>
<dbReference type="CDD" id="cd01949">
    <property type="entry name" value="GGDEF"/>
    <property type="match status" value="1"/>
</dbReference>
<evidence type="ECO:0000313" key="4">
    <source>
        <dbReference type="EMBL" id="MCB6184790.1"/>
    </source>
</evidence>
<feature type="transmembrane region" description="Helical" evidence="2">
    <location>
        <begin position="163"/>
        <end position="182"/>
    </location>
</feature>
<dbReference type="Proteomes" id="UP001165395">
    <property type="component" value="Unassembled WGS sequence"/>
</dbReference>
<dbReference type="PANTHER" id="PTHR44757:SF2">
    <property type="entry name" value="BIOFILM ARCHITECTURE MAINTENANCE PROTEIN MBAA"/>
    <property type="match status" value="1"/>
</dbReference>
<feature type="domain" description="GGDEF" evidence="3">
    <location>
        <begin position="351"/>
        <end position="484"/>
    </location>
</feature>
<dbReference type="Gene3D" id="3.30.70.270">
    <property type="match status" value="1"/>
</dbReference>
<dbReference type="InterPro" id="IPR029787">
    <property type="entry name" value="Nucleotide_cyclase"/>
</dbReference>
<sequence>MISQRLPSIAAVLSKALRFTLKLLAGAGSLFFVSPVGASTISPGNVSLHPDAFGLLIAAGVLIFSALAEIVLIRSKSHIDFIIVIVVAALWSLLRLSMPTPAEGIGAYTFLTSILTGALFLYARRLLDLPAQQPGLARLTLTMTFLSVLVWIPALFLKSTVSLFLILLMSAGGLGFISWMALKLGRLFFAEILFFFIGSAVFIFLQISALAGVMIGSFYPSHDWIVLLLALMGLAWRIAITAQLKVMFDEELMAKDQLIFEYQGQVEFQQSTELILNQRLEKRELKINSLKNQLVDYTKRHHHLEKQLVQSEELIRQFSYFDSLTGLPNRALFSNQLEQLIEHAESAKPKQLLLLGMIDIDHFGVVNAEHGPELADELLSQVAKRLQSILPINTLIARLGGDEFAFVLQDIGSAELARGLIQRWLSELSLPFRVNGKTSIELCFTFGMAVYPDDGVTASKMMQCVESHVTTSKESRSDLKLFQTAKMGQGK</sequence>
<feature type="transmembrane region" description="Helical" evidence="2">
    <location>
        <begin position="194"/>
        <end position="218"/>
    </location>
</feature>
<feature type="coiled-coil region" evidence="1">
    <location>
        <begin position="280"/>
        <end position="307"/>
    </location>
</feature>
<evidence type="ECO:0000313" key="5">
    <source>
        <dbReference type="Proteomes" id="UP001165395"/>
    </source>
</evidence>
<name>A0ABS8D9A8_9NEIS</name>
<comment type="caution">
    <text evidence="4">The sequence shown here is derived from an EMBL/GenBank/DDBJ whole genome shotgun (WGS) entry which is preliminary data.</text>
</comment>
<dbReference type="InterPro" id="IPR000160">
    <property type="entry name" value="GGDEF_dom"/>
</dbReference>
<gene>
    <name evidence="4" type="ORF">LIN78_14680</name>
</gene>